<protein>
    <submittedName>
        <fullName evidence="5">C-type lectin domain family 4 member E-like</fullName>
    </submittedName>
</protein>
<evidence type="ECO:0000256" key="2">
    <source>
        <dbReference type="SAM" id="Coils"/>
    </source>
</evidence>
<evidence type="ECO:0000259" key="3">
    <source>
        <dbReference type="PROSITE" id="PS50041"/>
    </source>
</evidence>
<gene>
    <name evidence="5" type="primary">LOC122133472</name>
</gene>
<dbReference type="AlphaFoldDB" id="A0A8M1KNP1"/>
<keyword evidence="2" id="KW-0175">Coiled coil</keyword>
<proteinExistence type="predicted"/>
<name>A0A8M1KNP1_CLUHA</name>
<dbReference type="RefSeq" id="XP_042565676.1">
    <property type="nucleotide sequence ID" value="XM_042709742.1"/>
</dbReference>
<evidence type="ECO:0000313" key="5">
    <source>
        <dbReference type="RefSeq" id="XP_042565676.1"/>
    </source>
</evidence>
<dbReference type="GO" id="GO:0030246">
    <property type="term" value="F:carbohydrate binding"/>
    <property type="evidence" value="ECO:0007669"/>
    <property type="project" value="UniProtKB-KW"/>
</dbReference>
<dbReference type="InterPro" id="IPR050111">
    <property type="entry name" value="C-type_lectin/snaclec_domain"/>
</dbReference>
<dbReference type="InterPro" id="IPR033989">
    <property type="entry name" value="CD209-like_CTLD"/>
</dbReference>
<feature type="coiled-coil region" evidence="2">
    <location>
        <begin position="9"/>
        <end position="64"/>
    </location>
</feature>
<dbReference type="KEGG" id="char:122133472"/>
<dbReference type="InterPro" id="IPR001304">
    <property type="entry name" value="C-type_lectin-like"/>
</dbReference>
<dbReference type="SMART" id="SM00034">
    <property type="entry name" value="CLECT"/>
    <property type="match status" value="1"/>
</dbReference>
<dbReference type="CDD" id="cd03590">
    <property type="entry name" value="CLECT_DC-SIGN_like"/>
    <property type="match status" value="1"/>
</dbReference>
<sequence>MGTKYTAERDQQERNMDQLQLTNNNLTQERDHFQARNTNLTAEKNDVMAKINILTAEKEMLQKASGWRCSNSSCYYISTSLNTWNDSKQHCMDLGGHLVIIDSEEEQKFISGFKKRVWIGAMETEGTWKWVDGKVLGNAEYWGEGEPNDYQGREEDCAEIFFLRVPLRNWNDVICNFNNTYICEKAM</sequence>
<organism evidence="4 5">
    <name type="scientific">Clupea harengus</name>
    <name type="common">Atlantic herring</name>
    <dbReference type="NCBI Taxonomy" id="7950"/>
    <lineage>
        <taxon>Eukaryota</taxon>
        <taxon>Metazoa</taxon>
        <taxon>Chordata</taxon>
        <taxon>Craniata</taxon>
        <taxon>Vertebrata</taxon>
        <taxon>Euteleostomi</taxon>
        <taxon>Actinopterygii</taxon>
        <taxon>Neopterygii</taxon>
        <taxon>Teleostei</taxon>
        <taxon>Clupei</taxon>
        <taxon>Clupeiformes</taxon>
        <taxon>Clupeoidei</taxon>
        <taxon>Clupeidae</taxon>
        <taxon>Clupea</taxon>
    </lineage>
</organism>
<accession>A0A8M1KNP1</accession>
<keyword evidence="4" id="KW-1185">Reference proteome</keyword>
<dbReference type="OrthoDB" id="6337382at2759"/>
<reference evidence="5" key="1">
    <citation type="submission" date="2025-08" db="UniProtKB">
        <authorList>
            <consortium name="RefSeq"/>
        </authorList>
    </citation>
    <scope>IDENTIFICATION</scope>
</reference>
<evidence type="ECO:0000256" key="1">
    <source>
        <dbReference type="ARBA" id="ARBA00022734"/>
    </source>
</evidence>
<dbReference type="PANTHER" id="PTHR22803">
    <property type="entry name" value="MANNOSE, PHOSPHOLIPASE, LECTIN RECEPTOR RELATED"/>
    <property type="match status" value="1"/>
</dbReference>
<dbReference type="Pfam" id="PF00059">
    <property type="entry name" value="Lectin_C"/>
    <property type="match status" value="1"/>
</dbReference>
<evidence type="ECO:0000313" key="4">
    <source>
        <dbReference type="Proteomes" id="UP000515152"/>
    </source>
</evidence>
<keyword evidence="1" id="KW-0430">Lectin</keyword>
<dbReference type="PROSITE" id="PS50041">
    <property type="entry name" value="C_TYPE_LECTIN_2"/>
    <property type="match status" value="1"/>
</dbReference>
<feature type="domain" description="C-type lectin" evidence="3">
    <location>
        <begin position="70"/>
        <end position="184"/>
    </location>
</feature>
<dbReference type="Proteomes" id="UP000515152">
    <property type="component" value="Chromosome 14"/>
</dbReference>
<dbReference type="GeneID" id="122133472"/>